<comment type="catalytic activity">
    <reaction evidence="8 11">
        <text>ITP + H2O = IDP + phosphate + H(+)</text>
        <dbReference type="Rhea" id="RHEA:28330"/>
        <dbReference type="ChEBI" id="CHEBI:15377"/>
        <dbReference type="ChEBI" id="CHEBI:15378"/>
        <dbReference type="ChEBI" id="CHEBI:43474"/>
        <dbReference type="ChEBI" id="CHEBI:58280"/>
        <dbReference type="ChEBI" id="CHEBI:61402"/>
        <dbReference type="EC" id="3.6.1.73"/>
    </reaction>
</comment>
<comment type="cofactor">
    <cofactor evidence="1">
        <name>Mn(2+)</name>
        <dbReference type="ChEBI" id="CHEBI:29035"/>
    </cofactor>
</comment>
<comment type="caution">
    <text evidence="11">Lacks conserved residue(s) required for the propagation of feature annotation.</text>
</comment>
<keyword evidence="14" id="KW-1185">Reference proteome</keyword>
<protein>
    <recommendedName>
        <fullName evidence="11">Inosine/xanthosine triphosphatase</fullName>
        <shortName evidence="11">ITPase/XTPase</shortName>
        <ecNumber evidence="11">3.6.1.73</ecNumber>
    </recommendedName>
    <alternativeName>
        <fullName evidence="11">Non-canonical purine NTP phosphatase</fullName>
    </alternativeName>
    <alternativeName>
        <fullName evidence="11">Non-standard purine NTP phosphatase</fullName>
    </alternativeName>
    <alternativeName>
        <fullName evidence="11">Nucleoside-triphosphate phosphatase</fullName>
        <shortName evidence="11">NTPase</shortName>
    </alternativeName>
</protein>
<keyword evidence="4 11" id="KW-0378">Hydrolase</keyword>
<dbReference type="InterPro" id="IPR026533">
    <property type="entry name" value="NTPase/PRRC1"/>
</dbReference>
<dbReference type="NCBIfam" id="NF003459">
    <property type="entry name" value="PRK05074.1"/>
    <property type="match status" value="1"/>
</dbReference>
<dbReference type="Pfam" id="PF01931">
    <property type="entry name" value="NTPase_I-T"/>
    <property type="match status" value="1"/>
</dbReference>
<sequence length="181" mass="19838">MTESLRIIVGSKNPVKISAARSIFHLFYPNIAIDCQGVNAPSDVPDQPIGEDETRIGAQNRVLHCQQHYQADFYVAMEGGAEQFSYGPATFAYVVIADNQQRAIGRSSNLPLPQSLYNALLQGKELGDVMDNAFNTTNIKQQGGAIGLLTNHHATRESTYTQALTLAMAPFLHPDLYSKEV</sequence>
<dbReference type="AlphaFoldDB" id="A0A0N1F019"/>
<dbReference type="HAMAP" id="MF_00648">
    <property type="entry name" value="Non_canon_purine_NTPase_YjjX"/>
    <property type="match status" value="1"/>
</dbReference>
<evidence type="ECO:0000256" key="11">
    <source>
        <dbReference type="HAMAP-Rule" id="MF_00648"/>
    </source>
</evidence>
<dbReference type="FunFam" id="3.90.950.10:FF:000002">
    <property type="entry name" value="Inosine/xanthosine triphosphatase"/>
    <property type="match status" value="1"/>
</dbReference>
<dbReference type="GO" id="GO:0046872">
    <property type="term" value="F:metal ion binding"/>
    <property type="evidence" value="ECO:0007669"/>
    <property type="project" value="UniProtKB-KW"/>
</dbReference>
<dbReference type="GO" id="GO:0000166">
    <property type="term" value="F:nucleotide binding"/>
    <property type="evidence" value="ECO:0007669"/>
    <property type="project" value="UniProtKB-KW"/>
</dbReference>
<evidence type="ECO:0000259" key="12">
    <source>
        <dbReference type="Pfam" id="PF01931"/>
    </source>
</evidence>
<evidence type="ECO:0000256" key="4">
    <source>
        <dbReference type="ARBA" id="ARBA00022801"/>
    </source>
</evidence>
<evidence type="ECO:0000256" key="3">
    <source>
        <dbReference type="ARBA" id="ARBA00022741"/>
    </source>
</evidence>
<name>A0A0N1F019_9GAMM</name>
<keyword evidence="2 11" id="KW-0479">Metal-binding</keyword>
<dbReference type="EC" id="3.6.1.73" evidence="11"/>
<proteinExistence type="inferred from homology"/>
<dbReference type="STRING" id="187330.AMS58_19230"/>
<dbReference type="PANTHER" id="PTHR34699:SF2">
    <property type="entry name" value="NON-CANONICAL PURINE NTP PHOSPHATASE_PRRC1 DOMAIN-CONTAINING PROTEIN"/>
    <property type="match status" value="1"/>
</dbReference>
<evidence type="ECO:0000256" key="8">
    <source>
        <dbReference type="ARBA" id="ARBA00048174"/>
    </source>
</evidence>
<dbReference type="PATRIC" id="fig|187330.3.peg.421"/>
<feature type="domain" description="Non-canonical purine NTP phosphatase/PRRC1" evidence="12">
    <location>
        <begin position="10"/>
        <end position="172"/>
    </location>
</feature>
<accession>A0A0N1F019</accession>
<organism evidence="13 14">
    <name type="scientific">Pseudoalteromonas porphyrae</name>
    <dbReference type="NCBI Taxonomy" id="187330"/>
    <lineage>
        <taxon>Bacteria</taxon>
        <taxon>Pseudomonadati</taxon>
        <taxon>Pseudomonadota</taxon>
        <taxon>Gammaproteobacteria</taxon>
        <taxon>Alteromonadales</taxon>
        <taxon>Pseudoalteromonadaceae</taxon>
        <taxon>Pseudoalteromonas</taxon>
    </lineage>
</organism>
<dbReference type="InterPro" id="IPR050299">
    <property type="entry name" value="YjjX_NTPase"/>
</dbReference>
<comment type="subunit">
    <text evidence="11">Homodimer.</text>
</comment>
<dbReference type="GO" id="GO:0009117">
    <property type="term" value="P:nucleotide metabolic process"/>
    <property type="evidence" value="ECO:0007669"/>
    <property type="project" value="UniProtKB-KW"/>
</dbReference>
<evidence type="ECO:0000313" key="13">
    <source>
        <dbReference type="EMBL" id="KPH65065.1"/>
    </source>
</evidence>
<dbReference type="NCBIfam" id="TIGR00258">
    <property type="entry name" value="inosine/xanthosine triphosphatase"/>
    <property type="match status" value="1"/>
</dbReference>
<dbReference type="SUPFAM" id="SSF52972">
    <property type="entry name" value="ITPase-like"/>
    <property type="match status" value="1"/>
</dbReference>
<reference evidence="13 14" key="1">
    <citation type="submission" date="2015-08" db="EMBL/GenBank/DDBJ databases">
        <title>Draft Genome Sequence of Pseudoalteromonas porphyrae UCD-SED14.</title>
        <authorList>
            <person name="Coil D.A."/>
            <person name="Jospin G."/>
            <person name="Lee R.D."/>
            <person name="Eisen J.A."/>
        </authorList>
    </citation>
    <scope>NUCLEOTIDE SEQUENCE [LARGE SCALE GENOMIC DNA]</scope>
    <source>
        <strain evidence="13 14">UCD-SED14</strain>
    </source>
</reference>
<dbReference type="GO" id="GO:0103023">
    <property type="term" value="F:ITPase activity"/>
    <property type="evidence" value="ECO:0007669"/>
    <property type="project" value="UniProtKB-EC"/>
</dbReference>
<keyword evidence="5 11" id="KW-0460">Magnesium</keyword>
<evidence type="ECO:0000256" key="9">
    <source>
        <dbReference type="ARBA" id="ARBA00048781"/>
    </source>
</evidence>
<evidence type="ECO:0000256" key="5">
    <source>
        <dbReference type="ARBA" id="ARBA00022842"/>
    </source>
</evidence>
<dbReference type="Gene3D" id="3.90.950.10">
    <property type="match status" value="1"/>
</dbReference>
<evidence type="ECO:0000256" key="7">
    <source>
        <dbReference type="ARBA" id="ARBA00023211"/>
    </source>
</evidence>
<evidence type="ECO:0000313" key="14">
    <source>
        <dbReference type="Proteomes" id="UP000037848"/>
    </source>
</evidence>
<dbReference type="InterPro" id="IPR002786">
    <property type="entry name" value="Non_canon_purine_NTPase"/>
</dbReference>
<evidence type="ECO:0000256" key="1">
    <source>
        <dbReference type="ARBA" id="ARBA00001936"/>
    </source>
</evidence>
<dbReference type="Proteomes" id="UP000037848">
    <property type="component" value="Unassembled WGS sequence"/>
</dbReference>
<dbReference type="RefSeq" id="WP_054452713.1">
    <property type="nucleotide sequence ID" value="NZ_LHPH01000002.1"/>
</dbReference>
<comment type="similarity">
    <text evidence="10 11">Belongs to the YjjX NTPase family.</text>
</comment>
<evidence type="ECO:0000256" key="10">
    <source>
        <dbReference type="ARBA" id="ARBA00060855"/>
    </source>
</evidence>
<comment type="caution">
    <text evidence="13">The sequence shown here is derived from an EMBL/GenBank/DDBJ whole genome shotgun (WGS) entry which is preliminary data.</text>
</comment>
<comment type="function">
    <text evidence="11">Phosphatase that hydrolyzes non-canonical purine nucleotides such as XTP and ITP to their respective diphosphate derivatives. Probably excludes non-canonical purines from DNA/RNA precursor pool, thus preventing their incorporation into DNA/RNA and avoiding chromosomal lesions.</text>
</comment>
<keyword evidence="7 11" id="KW-0464">Manganese</keyword>
<dbReference type="OrthoDB" id="6334099at2"/>
<evidence type="ECO:0000256" key="6">
    <source>
        <dbReference type="ARBA" id="ARBA00023080"/>
    </source>
</evidence>
<keyword evidence="6 11" id="KW-0546">Nucleotide metabolism</keyword>
<dbReference type="EMBL" id="LHPH01000002">
    <property type="protein sequence ID" value="KPH65065.1"/>
    <property type="molecule type" value="Genomic_DNA"/>
</dbReference>
<dbReference type="PANTHER" id="PTHR34699">
    <property type="match status" value="1"/>
</dbReference>
<dbReference type="InterPro" id="IPR029001">
    <property type="entry name" value="ITPase-like_fam"/>
</dbReference>
<feature type="binding site" evidence="11">
    <location>
        <position position="70"/>
    </location>
    <ligand>
        <name>Mg(2+)</name>
        <dbReference type="ChEBI" id="CHEBI:18420"/>
    </ligand>
</feature>
<comment type="cofactor">
    <cofactor evidence="11">
        <name>Mg(2+)</name>
        <dbReference type="ChEBI" id="CHEBI:18420"/>
    </cofactor>
    <cofactor evidence="11">
        <name>Mn(2+)</name>
        <dbReference type="ChEBI" id="CHEBI:29035"/>
    </cofactor>
    <text evidence="11">Binds 1 divalent metal cation per subunit; can use either Mg(2+) or Mn(2+).</text>
</comment>
<comment type="catalytic activity">
    <reaction evidence="9 11">
        <text>XTP + H2O = XDP + phosphate + H(+)</text>
        <dbReference type="Rhea" id="RHEA:28406"/>
        <dbReference type="ChEBI" id="CHEBI:15377"/>
        <dbReference type="ChEBI" id="CHEBI:15378"/>
        <dbReference type="ChEBI" id="CHEBI:43474"/>
        <dbReference type="ChEBI" id="CHEBI:59884"/>
        <dbReference type="ChEBI" id="CHEBI:61314"/>
        <dbReference type="EC" id="3.6.1.73"/>
    </reaction>
</comment>
<dbReference type="GO" id="GO:0006772">
    <property type="term" value="P:thiamine metabolic process"/>
    <property type="evidence" value="ECO:0007669"/>
    <property type="project" value="TreeGrafter"/>
</dbReference>
<evidence type="ECO:0000256" key="2">
    <source>
        <dbReference type="ARBA" id="ARBA00022723"/>
    </source>
</evidence>
<keyword evidence="3 11" id="KW-0547">Nucleotide-binding</keyword>
<gene>
    <name evidence="13" type="ORF">ADS77_01965</name>
</gene>